<dbReference type="SUPFAM" id="SSF51197">
    <property type="entry name" value="Clavaminate synthase-like"/>
    <property type="match status" value="1"/>
</dbReference>
<dbReference type="GO" id="GO:0046872">
    <property type="term" value="F:metal ion binding"/>
    <property type="evidence" value="ECO:0007669"/>
    <property type="project" value="UniProtKB-KW"/>
</dbReference>
<evidence type="ECO:0000313" key="5">
    <source>
        <dbReference type="Proteomes" id="UP000037923"/>
    </source>
</evidence>
<dbReference type="InterPro" id="IPR050231">
    <property type="entry name" value="Iron_ascorbate_oxido_reductase"/>
</dbReference>
<evidence type="ECO:0000256" key="2">
    <source>
        <dbReference type="SAM" id="MobiDB-lite"/>
    </source>
</evidence>
<keyword evidence="1" id="KW-0408">Iron</keyword>
<comment type="similarity">
    <text evidence="1">Belongs to the iron/ascorbate-dependent oxidoreductase family.</text>
</comment>
<comment type="caution">
    <text evidence="4">The sequence shown here is derived from an EMBL/GenBank/DDBJ whole genome shotgun (WGS) entry which is preliminary data.</text>
</comment>
<keyword evidence="5" id="KW-1185">Reference proteome</keyword>
<dbReference type="EMBL" id="LGTL01000010">
    <property type="protein sequence ID" value="KPA79542.1"/>
    <property type="molecule type" value="Genomic_DNA"/>
</dbReference>
<evidence type="ECO:0000259" key="3">
    <source>
        <dbReference type="PROSITE" id="PS51471"/>
    </source>
</evidence>
<sequence>MLRFTRLARGTLVKLGRGPGNVTESASNALLESLQDHGYCYIQHPFIQKSILEQLHRDCRIFFEQYILQLRDAAAQGSLKRNNLHHYNCTPLSPYELESIKSASGFRGYYRYVGASGLDDAIDCFSVGRDDMPDPAVLRRDYYKQAGWEESEYLSVISRRNPWDILLNHVNTPLPGVAGSPAATAALAERNDNFMSDFKDMMMAYYDLCYNVSMDVMRHISCGLGIRPSVPQGGTDPAMDYELEYFTSFHQKRDCDLQAKYYPQLGESTRLSNGVDIKNPQSTSNPDGVKVLRRKGAKTQPLVKGDGDPEGDGKDVTVRLDAHKDLSTITLLSQDSLGGLEVWDEDKGAYTAVPVLEDALLINAGLFLEKWTGGLIEATPHRVRNVREGRSRCSIVFFALPDHDARIEPLLQQDDNPAVDAQESFLAGDMMPTPPAPS</sequence>
<dbReference type="InterPro" id="IPR044861">
    <property type="entry name" value="IPNS-like_FE2OG_OXY"/>
</dbReference>
<accession>A0A0N0DUX0</accession>
<dbReference type="GeneID" id="26905650"/>
<dbReference type="PANTHER" id="PTHR47990">
    <property type="entry name" value="2-OXOGLUTARATE (2OG) AND FE(II)-DEPENDENT OXYGENASE SUPERFAMILY PROTEIN-RELATED"/>
    <property type="match status" value="1"/>
</dbReference>
<dbReference type="RefSeq" id="XP_015657981.1">
    <property type="nucleotide sequence ID" value="XM_015803339.1"/>
</dbReference>
<gene>
    <name evidence="4" type="ORF">ABB37_05360</name>
</gene>
<dbReference type="VEuPathDB" id="TriTrypDB:LpyrH10_10_1290"/>
<dbReference type="OrthoDB" id="288590at2759"/>
<dbReference type="PROSITE" id="PS51471">
    <property type="entry name" value="FE2OG_OXY"/>
    <property type="match status" value="1"/>
</dbReference>
<proteinExistence type="inferred from homology"/>
<feature type="domain" description="Fe2OG dioxygenase" evidence="3">
    <location>
        <begin position="285"/>
        <end position="401"/>
    </location>
</feature>
<dbReference type="GO" id="GO:0016491">
    <property type="term" value="F:oxidoreductase activity"/>
    <property type="evidence" value="ECO:0007669"/>
    <property type="project" value="UniProtKB-KW"/>
</dbReference>
<organism evidence="4 5">
    <name type="scientific">Leptomonas pyrrhocoris</name>
    <name type="common">Firebug parasite</name>
    <dbReference type="NCBI Taxonomy" id="157538"/>
    <lineage>
        <taxon>Eukaryota</taxon>
        <taxon>Discoba</taxon>
        <taxon>Euglenozoa</taxon>
        <taxon>Kinetoplastea</taxon>
        <taxon>Metakinetoplastina</taxon>
        <taxon>Trypanosomatida</taxon>
        <taxon>Trypanosomatidae</taxon>
        <taxon>Leishmaniinae</taxon>
        <taxon>Leptomonas</taxon>
    </lineage>
</organism>
<protein>
    <recommendedName>
        <fullName evidence="3">Fe2OG dioxygenase domain-containing protein</fullName>
    </recommendedName>
</protein>
<keyword evidence="1" id="KW-0560">Oxidoreductase</keyword>
<name>A0A0N0DUX0_LEPPY</name>
<dbReference type="AlphaFoldDB" id="A0A0N0DUX0"/>
<dbReference type="OMA" id="FRGYYRY"/>
<evidence type="ECO:0000313" key="4">
    <source>
        <dbReference type="EMBL" id="KPA79542.1"/>
    </source>
</evidence>
<dbReference type="InterPro" id="IPR005123">
    <property type="entry name" value="Oxoglu/Fe-dep_dioxygenase_dom"/>
</dbReference>
<feature type="region of interest" description="Disordered" evidence="2">
    <location>
        <begin position="295"/>
        <end position="314"/>
    </location>
</feature>
<feature type="compositionally biased region" description="Basic and acidic residues" evidence="2">
    <location>
        <begin position="305"/>
        <end position="314"/>
    </location>
</feature>
<dbReference type="Pfam" id="PF03171">
    <property type="entry name" value="2OG-FeII_Oxy"/>
    <property type="match status" value="1"/>
</dbReference>
<dbReference type="Proteomes" id="UP000037923">
    <property type="component" value="Unassembled WGS sequence"/>
</dbReference>
<evidence type="ECO:0000256" key="1">
    <source>
        <dbReference type="RuleBase" id="RU003682"/>
    </source>
</evidence>
<dbReference type="Gene3D" id="2.60.120.330">
    <property type="entry name" value="B-lactam Antibiotic, Isopenicillin N Synthase, Chain"/>
    <property type="match status" value="1"/>
</dbReference>
<reference evidence="4 5" key="1">
    <citation type="submission" date="2015-07" db="EMBL/GenBank/DDBJ databases">
        <title>High-quality genome of monoxenous trypanosomatid Leptomonas pyrrhocoris.</title>
        <authorList>
            <person name="Flegontov P."/>
            <person name="Butenko A."/>
            <person name="Firsov S."/>
            <person name="Vlcek C."/>
            <person name="Logacheva M.D."/>
            <person name="Field M."/>
            <person name="Filatov D."/>
            <person name="Flegontova O."/>
            <person name="Gerasimov E."/>
            <person name="Jackson A.P."/>
            <person name="Kelly S."/>
            <person name="Opperdoes F."/>
            <person name="O'Reilly A."/>
            <person name="Votypka J."/>
            <person name="Yurchenko V."/>
            <person name="Lukes J."/>
        </authorList>
    </citation>
    <scope>NUCLEOTIDE SEQUENCE [LARGE SCALE GENOMIC DNA]</scope>
    <source>
        <strain evidence="4">H10</strain>
    </source>
</reference>
<keyword evidence="1" id="KW-0479">Metal-binding</keyword>
<dbReference type="InterPro" id="IPR027443">
    <property type="entry name" value="IPNS-like_sf"/>
</dbReference>